<proteinExistence type="predicted"/>
<sequence length="238" mass="26717">MTPPLTPRPDRPLEPPAAAETTSTQLFGVLYITLTGLVDSMIPNSRPWSLLGQSVSYIIKLAPILWWTLPAGSATPHPEPPNASTYDWLPDIVFLCRASEHDSQTRVNCNTGKSPYKLVYGQKPTLVSTAEGSQLPLPKKVPEANNPNMQQARKDQEDMKCKRVERETIPLQQERFQPGDKIWVVNYDQHKLDPVLRGPGIFMEVKPNNTYLIKGIGAQTKLKRMHHNQLCLCKARTA</sequence>
<protein>
    <submittedName>
        <fullName evidence="1">Uncharacterized protein</fullName>
    </submittedName>
</protein>
<dbReference type="Proteomes" id="UP001165960">
    <property type="component" value="Unassembled WGS sequence"/>
</dbReference>
<evidence type="ECO:0000313" key="1">
    <source>
        <dbReference type="EMBL" id="KAJ9052097.1"/>
    </source>
</evidence>
<accession>A0ACC2RPW3</accession>
<comment type="caution">
    <text evidence="1">The sequence shown here is derived from an EMBL/GenBank/DDBJ whole genome shotgun (WGS) entry which is preliminary data.</text>
</comment>
<gene>
    <name evidence="1" type="ORF">DSO57_1037567</name>
</gene>
<organism evidence="1 2">
    <name type="scientific">Entomophthora muscae</name>
    <dbReference type="NCBI Taxonomy" id="34485"/>
    <lineage>
        <taxon>Eukaryota</taxon>
        <taxon>Fungi</taxon>
        <taxon>Fungi incertae sedis</taxon>
        <taxon>Zoopagomycota</taxon>
        <taxon>Entomophthoromycotina</taxon>
        <taxon>Entomophthoromycetes</taxon>
        <taxon>Entomophthorales</taxon>
        <taxon>Entomophthoraceae</taxon>
        <taxon>Entomophthora</taxon>
    </lineage>
</organism>
<evidence type="ECO:0000313" key="2">
    <source>
        <dbReference type="Proteomes" id="UP001165960"/>
    </source>
</evidence>
<name>A0ACC2RPW3_9FUNG</name>
<dbReference type="EMBL" id="QTSX02006799">
    <property type="protein sequence ID" value="KAJ9052097.1"/>
    <property type="molecule type" value="Genomic_DNA"/>
</dbReference>
<reference evidence="1" key="1">
    <citation type="submission" date="2022-04" db="EMBL/GenBank/DDBJ databases">
        <title>Genome of the entomopathogenic fungus Entomophthora muscae.</title>
        <authorList>
            <person name="Elya C."/>
            <person name="Lovett B.R."/>
            <person name="Lee E."/>
            <person name="Macias A.M."/>
            <person name="Hajek A.E."/>
            <person name="De Bivort B.L."/>
            <person name="Kasson M.T."/>
            <person name="De Fine Licht H.H."/>
            <person name="Stajich J.E."/>
        </authorList>
    </citation>
    <scope>NUCLEOTIDE SEQUENCE</scope>
    <source>
        <strain evidence="1">Berkeley</strain>
    </source>
</reference>
<keyword evidence="2" id="KW-1185">Reference proteome</keyword>